<dbReference type="Pfam" id="PF04422">
    <property type="entry name" value="FrhB_FdhB_N"/>
    <property type="match status" value="1"/>
</dbReference>
<keyword evidence="6" id="KW-1185">Reference proteome</keyword>
<evidence type="ECO:0000313" key="5">
    <source>
        <dbReference type="EMBL" id="PKD26897.1"/>
    </source>
</evidence>
<organism evidence="5 6">
    <name type="scientific">Ruminococcus bromii</name>
    <dbReference type="NCBI Taxonomy" id="40518"/>
    <lineage>
        <taxon>Bacteria</taxon>
        <taxon>Bacillati</taxon>
        <taxon>Bacillota</taxon>
        <taxon>Clostridia</taxon>
        <taxon>Eubacteriales</taxon>
        <taxon>Oscillospiraceae</taxon>
        <taxon>Ruminococcus</taxon>
    </lineage>
</organism>
<comment type="caution">
    <text evidence="5">The sequence shown here is derived from an EMBL/GenBank/DDBJ whole genome shotgun (WGS) entry which is preliminary data.</text>
</comment>
<dbReference type="Pfam" id="PF04432">
    <property type="entry name" value="FrhB_FdhB_C"/>
    <property type="match status" value="1"/>
</dbReference>
<dbReference type="Gene3D" id="3.30.70.20">
    <property type="match status" value="1"/>
</dbReference>
<keyword evidence="1" id="KW-0479">Metal-binding</keyword>
<dbReference type="Pfam" id="PF12838">
    <property type="entry name" value="Fer4_7"/>
    <property type="match status" value="1"/>
</dbReference>
<evidence type="ECO:0000259" key="4">
    <source>
        <dbReference type="PROSITE" id="PS51379"/>
    </source>
</evidence>
<dbReference type="InterPro" id="IPR017900">
    <property type="entry name" value="4Fe4S_Fe_S_CS"/>
</dbReference>
<dbReference type="Pfam" id="PF04230">
    <property type="entry name" value="PS_pyruv_trans"/>
    <property type="match status" value="1"/>
</dbReference>
<dbReference type="InterPro" id="IPR017896">
    <property type="entry name" value="4Fe4S_Fe-S-bd"/>
</dbReference>
<protein>
    <submittedName>
        <fullName evidence="5">Ferredoxin</fullName>
    </submittedName>
</protein>
<dbReference type="PROSITE" id="PS51379">
    <property type="entry name" value="4FE4S_FER_2"/>
    <property type="match status" value="2"/>
</dbReference>
<accession>A0A2N0UIS8</accession>
<dbReference type="PANTHER" id="PTHR43193:SF2">
    <property type="entry name" value="POLYFERREDOXIN PROTEIN FWDF"/>
    <property type="match status" value="1"/>
</dbReference>
<dbReference type="AlphaFoldDB" id="A0A2N0UIS8"/>
<dbReference type="GO" id="GO:0051536">
    <property type="term" value="F:iron-sulfur cluster binding"/>
    <property type="evidence" value="ECO:0007669"/>
    <property type="project" value="UniProtKB-KW"/>
</dbReference>
<evidence type="ECO:0000256" key="1">
    <source>
        <dbReference type="ARBA" id="ARBA00022723"/>
    </source>
</evidence>
<dbReference type="InterPro" id="IPR007345">
    <property type="entry name" value="Polysacch_pyruvyl_Trfase"/>
</dbReference>
<dbReference type="EMBL" id="NNSR01000073">
    <property type="protein sequence ID" value="PKD26897.1"/>
    <property type="molecule type" value="Genomic_DNA"/>
</dbReference>
<dbReference type="GO" id="GO:0046872">
    <property type="term" value="F:metal ion binding"/>
    <property type="evidence" value="ECO:0007669"/>
    <property type="project" value="UniProtKB-KW"/>
</dbReference>
<dbReference type="SUPFAM" id="SSF54862">
    <property type="entry name" value="4Fe-4S ferredoxins"/>
    <property type="match status" value="1"/>
</dbReference>
<reference evidence="5" key="1">
    <citation type="journal article" date="2018" name="Environ. Microbiol.">
        <title>Sporulation capability and amylosome conservation among diverse human colonic and rumen isolates of the keystone starch-degrader Ruminococcus bromii.</title>
        <authorList>
            <person name="Mukhopadhya I."/>
            <person name="Morais S."/>
            <person name="Laverde-Gomez J."/>
            <person name="Sheridan P.O."/>
            <person name="Walker A.W."/>
            <person name="Kelly W."/>
            <person name="Klieve A.V."/>
            <person name="Ouwerkerk D."/>
            <person name="Duncan S.H."/>
            <person name="Louis P."/>
            <person name="Koropatkin N."/>
            <person name="Cockburn D."/>
            <person name="Kibler R."/>
            <person name="Cooper P.J."/>
            <person name="Sandoval C."/>
            <person name="Crost E."/>
            <person name="Juge N."/>
            <person name="Bayer E.A."/>
            <person name="Flint H.J."/>
        </authorList>
    </citation>
    <scope>NUCLEOTIDE SEQUENCE [LARGE SCALE GENOMIC DNA]</scope>
    <source>
        <strain evidence="5">ATCC 27255</strain>
    </source>
</reference>
<keyword evidence="2" id="KW-0408">Iron</keyword>
<dbReference type="InterPro" id="IPR052977">
    <property type="entry name" value="Polyferredoxin-like_ET"/>
</dbReference>
<sequence length="781" mass="89574">MIGLATPYKTQNYGTKLQAYAMQTIFSEIGYDTEIINYTHISSKKDKILTLLSPKKLREKAKYKKATKKAVSNAVYAECISLRNNQFNKFVNNNLHTTRNFVNLDSLREYSKRYDAVICGSDQIWLPVHIRQNYYTLSFVPEGTRKIAYAPSFGISTVENSDKKLYQNSINNFDFLSCREESGCKLVHNLTGRDAQLVLDPTLMVNKKSWDKMSGDTPIVDGKYIFCYFLGQNPEHRKVVRKLSEQTGFKVVCIPYIEGYTESDDNYADISLYDIGPDGFINLIKNAQFVCTDSFHGSVFSTIFERQYFVFERFASGMKGSTNTRLESLLKSLKLEYRHIKCSDILPDWDKKIAKSIDYNKTNALLDNLKNESFNYILKALDGIPPKKSKHIELFDKYDCCGCSACADKCPTNSISMKPDKEGFLYPEIDESKCVECSACLKVCPIKQFRKGENDFTAFAAKSNDKEIRHESTSGGIFTHLAKAIISNGGVVVGAAFDEEFNVKHIVIENDKDIKKISGSKYVQSSTQGIYKKIKELLNTGKTVMFSGTPCQIRALKSYLDKNYDNLILIDLFCHGVPSPKIWQRYLEFINPEKKCIQSVSFRDKRISWEDYSLTVKYDETEKSTFWKDDSYARGFGFSLFNRPSCSKCRLKSFPRVSDITLGDLWLIGQIFPDFDDHKGTSFVILNSDKGCKLFEKIKNEITFKEIPKDMLNLTYPVMGSPTKAHQNRSKFFEQLDTIPFDVLVKRYATIDRKREYKIKRNKILNKIGVLPLLKKIKRKL</sequence>
<keyword evidence="3" id="KW-0411">Iron-sulfur</keyword>
<dbReference type="InterPro" id="IPR007516">
    <property type="entry name" value="Co_F420_Hydgase/DH_bsu_N"/>
</dbReference>
<evidence type="ECO:0000256" key="2">
    <source>
        <dbReference type="ARBA" id="ARBA00023004"/>
    </source>
</evidence>
<feature type="domain" description="4Fe-4S ferredoxin-type" evidence="4">
    <location>
        <begin position="390"/>
        <end position="420"/>
    </location>
</feature>
<dbReference type="Proteomes" id="UP000233425">
    <property type="component" value="Unassembled WGS sequence"/>
</dbReference>
<gene>
    <name evidence="5" type="ORF">RBATCC27255_01762</name>
</gene>
<evidence type="ECO:0000256" key="3">
    <source>
        <dbReference type="ARBA" id="ARBA00023014"/>
    </source>
</evidence>
<dbReference type="InterPro" id="IPR007525">
    <property type="entry name" value="FrhB_FdhB_C"/>
</dbReference>
<evidence type="ECO:0000313" key="6">
    <source>
        <dbReference type="Proteomes" id="UP000233425"/>
    </source>
</evidence>
<name>A0A2N0UIS8_9FIRM</name>
<dbReference type="PANTHER" id="PTHR43193">
    <property type="match status" value="1"/>
</dbReference>
<dbReference type="RefSeq" id="WP_101029682.1">
    <property type="nucleotide sequence ID" value="NZ_CABMMZ010000073.1"/>
</dbReference>
<dbReference type="PROSITE" id="PS00198">
    <property type="entry name" value="4FE4S_FER_1"/>
    <property type="match status" value="2"/>
</dbReference>
<feature type="domain" description="4Fe-4S ferredoxin-type" evidence="4">
    <location>
        <begin position="425"/>
        <end position="454"/>
    </location>
</feature>
<proteinExistence type="predicted"/>